<feature type="non-terminal residue" evidence="1">
    <location>
        <position position="165"/>
    </location>
</feature>
<accession>A0A814LIY2</accession>
<gene>
    <name evidence="1" type="ORF">OXX778_LOCUS19487</name>
</gene>
<name>A0A814LIY2_9BILA</name>
<evidence type="ECO:0000313" key="1">
    <source>
        <dbReference type="EMBL" id="CAF1065669.1"/>
    </source>
</evidence>
<dbReference type="OrthoDB" id="408788at2759"/>
<keyword evidence="2" id="KW-1185">Reference proteome</keyword>
<evidence type="ECO:0000313" key="2">
    <source>
        <dbReference type="Proteomes" id="UP000663879"/>
    </source>
</evidence>
<dbReference type="EMBL" id="CAJNOC010005927">
    <property type="protein sequence ID" value="CAF1065669.1"/>
    <property type="molecule type" value="Genomic_DNA"/>
</dbReference>
<comment type="caution">
    <text evidence="1">The sequence shown here is derived from an EMBL/GenBank/DDBJ whole genome shotgun (WGS) entry which is preliminary data.</text>
</comment>
<dbReference type="AlphaFoldDB" id="A0A814LIY2"/>
<dbReference type="Gene3D" id="3.30.300.110">
    <property type="entry name" value="Met-10+ protein-like domains"/>
    <property type="match status" value="1"/>
</dbReference>
<reference evidence="1" key="1">
    <citation type="submission" date="2021-02" db="EMBL/GenBank/DDBJ databases">
        <authorList>
            <person name="Nowell W R."/>
        </authorList>
    </citation>
    <scope>NUCLEOTIDE SEQUENCE</scope>
    <source>
        <strain evidence="1">Ploen Becks lab</strain>
    </source>
</reference>
<sequence length="165" mass="19380">MKLNFDPSLKGMTKLDRDLFKVDLKLPVLKVEKRDYIQFKKLLKNYLFDSVDLKKCQNLDQTDPLFSTHKYVLLDPENFNLNKIESKTKEEMAKLFQKDVNELDNLVEDLQIQIGYDDLKFDDVMRAIIPDNIISENVNVKGYSIVGHIAHFNLRDQVLDFKNII</sequence>
<proteinExistence type="predicted"/>
<dbReference type="Proteomes" id="UP000663879">
    <property type="component" value="Unassembled WGS sequence"/>
</dbReference>
<organism evidence="1 2">
    <name type="scientific">Brachionus calyciflorus</name>
    <dbReference type="NCBI Taxonomy" id="104777"/>
    <lineage>
        <taxon>Eukaryota</taxon>
        <taxon>Metazoa</taxon>
        <taxon>Spiralia</taxon>
        <taxon>Gnathifera</taxon>
        <taxon>Rotifera</taxon>
        <taxon>Eurotatoria</taxon>
        <taxon>Monogononta</taxon>
        <taxon>Pseudotrocha</taxon>
        <taxon>Ploima</taxon>
        <taxon>Brachionidae</taxon>
        <taxon>Brachionus</taxon>
    </lineage>
</organism>
<protein>
    <submittedName>
        <fullName evidence="1">Uncharacterized protein</fullName>
    </submittedName>
</protein>